<name>A0AAE1IRL1_9FABA</name>
<reference evidence="2" key="1">
    <citation type="submission" date="2023-10" db="EMBL/GenBank/DDBJ databases">
        <title>Chromosome-level genome of the transformable northern wattle, Acacia crassicarpa.</title>
        <authorList>
            <person name="Massaro I."/>
            <person name="Sinha N.R."/>
            <person name="Poethig S."/>
            <person name="Leichty A.R."/>
        </authorList>
    </citation>
    <scope>NUCLEOTIDE SEQUENCE</scope>
    <source>
        <strain evidence="2">Acra3RX</strain>
        <tissue evidence="2">Leaf</tissue>
    </source>
</reference>
<sequence length="175" mass="19753">MHMLKVNVDGAFQDSPKSAAIGIICRDHWGEMKWAFVDKVKSISIFMTEALALQRALMFVQDLGNKNVIFETDCQTQVRCFEKSQPNLDEWQSRGILDDILGTLKSKPSFSNHFIPRQGNKATNLLAASSCKGMYPTGWVEIPLPPFQFWLKTQRAPGISRIILRLSLGLKILVD</sequence>
<protein>
    <recommendedName>
        <fullName evidence="1">RNase H type-1 domain-containing protein</fullName>
    </recommendedName>
</protein>
<dbReference type="Gene3D" id="3.30.420.10">
    <property type="entry name" value="Ribonuclease H-like superfamily/Ribonuclease H"/>
    <property type="match status" value="1"/>
</dbReference>
<dbReference type="EMBL" id="JAWXYG010000014">
    <property type="protein sequence ID" value="KAK4254353.1"/>
    <property type="molecule type" value="Genomic_DNA"/>
</dbReference>
<dbReference type="Pfam" id="PF13456">
    <property type="entry name" value="RVT_3"/>
    <property type="match status" value="1"/>
</dbReference>
<dbReference type="InterPro" id="IPR002156">
    <property type="entry name" value="RNaseH_domain"/>
</dbReference>
<evidence type="ECO:0000259" key="1">
    <source>
        <dbReference type="Pfam" id="PF13456"/>
    </source>
</evidence>
<evidence type="ECO:0000313" key="2">
    <source>
        <dbReference type="EMBL" id="KAK4254353.1"/>
    </source>
</evidence>
<evidence type="ECO:0000313" key="3">
    <source>
        <dbReference type="Proteomes" id="UP001293593"/>
    </source>
</evidence>
<dbReference type="InterPro" id="IPR012337">
    <property type="entry name" value="RNaseH-like_sf"/>
</dbReference>
<gene>
    <name evidence="2" type="ORF">QN277_009749</name>
</gene>
<dbReference type="InterPro" id="IPR052929">
    <property type="entry name" value="RNase_H-like_EbsB-rel"/>
</dbReference>
<dbReference type="CDD" id="cd06222">
    <property type="entry name" value="RNase_H_like"/>
    <property type="match status" value="1"/>
</dbReference>
<dbReference type="GO" id="GO:0003676">
    <property type="term" value="F:nucleic acid binding"/>
    <property type="evidence" value="ECO:0007669"/>
    <property type="project" value="InterPro"/>
</dbReference>
<keyword evidence="3" id="KW-1185">Reference proteome</keyword>
<dbReference type="PANTHER" id="PTHR47074">
    <property type="entry name" value="BNAC02G40300D PROTEIN"/>
    <property type="match status" value="1"/>
</dbReference>
<feature type="domain" description="RNase H type-1" evidence="1">
    <location>
        <begin position="7"/>
        <end position="129"/>
    </location>
</feature>
<dbReference type="InterPro" id="IPR036397">
    <property type="entry name" value="RNaseH_sf"/>
</dbReference>
<dbReference type="AlphaFoldDB" id="A0AAE1IRL1"/>
<organism evidence="2 3">
    <name type="scientific">Acacia crassicarpa</name>
    <name type="common">northern wattle</name>
    <dbReference type="NCBI Taxonomy" id="499986"/>
    <lineage>
        <taxon>Eukaryota</taxon>
        <taxon>Viridiplantae</taxon>
        <taxon>Streptophyta</taxon>
        <taxon>Embryophyta</taxon>
        <taxon>Tracheophyta</taxon>
        <taxon>Spermatophyta</taxon>
        <taxon>Magnoliopsida</taxon>
        <taxon>eudicotyledons</taxon>
        <taxon>Gunneridae</taxon>
        <taxon>Pentapetalae</taxon>
        <taxon>rosids</taxon>
        <taxon>fabids</taxon>
        <taxon>Fabales</taxon>
        <taxon>Fabaceae</taxon>
        <taxon>Caesalpinioideae</taxon>
        <taxon>mimosoid clade</taxon>
        <taxon>Acacieae</taxon>
        <taxon>Acacia</taxon>
    </lineage>
</organism>
<comment type="caution">
    <text evidence="2">The sequence shown here is derived from an EMBL/GenBank/DDBJ whole genome shotgun (WGS) entry which is preliminary data.</text>
</comment>
<dbReference type="InterPro" id="IPR044730">
    <property type="entry name" value="RNase_H-like_dom_plant"/>
</dbReference>
<proteinExistence type="predicted"/>
<dbReference type="GO" id="GO:0004523">
    <property type="term" value="F:RNA-DNA hybrid ribonuclease activity"/>
    <property type="evidence" value="ECO:0007669"/>
    <property type="project" value="InterPro"/>
</dbReference>
<accession>A0AAE1IRL1</accession>
<dbReference type="SUPFAM" id="SSF53098">
    <property type="entry name" value="Ribonuclease H-like"/>
    <property type="match status" value="1"/>
</dbReference>
<dbReference type="Proteomes" id="UP001293593">
    <property type="component" value="Unassembled WGS sequence"/>
</dbReference>
<dbReference type="PANTHER" id="PTHR47074:SF11">
    <property type="entry name" value="REVERSE TRANSCRIPTASE-LIKE PROTEIN"/>
    <property type="match status" value="1"/>
</dbReference>